<dbReference type="CDD" id="cd00098">
    <property type="entry name" value="IgC1"/>
    <property type="match status" value="1"/>
</dbReference>
<dbReference type="SMART" id="SM00407">
    <property type="entry name" value="IGc1"/>
    <property type="match status" value="1"/>
</dbReference>
<evidence type="ECO:0000256" key="1">
    <source>
        <dbReference type="ARBA" id="ARBA00023157"/>
    </source>
</evidence>
<dbReference type="Ensembl" id="ENSSPUT00000026788.1">
    <property type="protein sequence ID" value="ENSSPUP00000025100.1"/>
    <property type="gene ID" value="ENSSPUG00000019234.1"/>
</dbReference>
<feature type="domain" description="Ig-like" evidence="5">
    <location>
        <begin position="151"/>
        <end position="242"/>
    </location>
</feature>
<dbReference type="InterPro" id="IPR003006">
    <property type="entry name" value="Ig/MHC_CS"/>
</dbReference>
<name>A0A8D0HUN3_SPHPU</name>
<dbReference type="PROSITE" id="PS00290">
    <property type="entry name" value="IG_MHC"/>
    <property type="match status" value="1"/>
</dbReference>
<keyword evidence="2" id="KW-0325">Glycoprotein</keyword>
<dbReference type="GeneTree" id="ENSGT00970000194160"/>
<keyword evidence="3" id="KW-0812">Transmembrane</keyword>
<dbReference type="InterPro" id="IPR007110">
    <property type="entry name" value="Ig-like_dom"/>
</dbReference>
<evidence type="ECO:0000256" key="2">
    <source>
        <dbReference type="ARBA" id="ARBA00023180"/>
    </source>
</evidence>
<dbReference type="Proteomes" id="UP000694392">
    <property type="component" value="Unplaced"/>
</dbReference>
<dbReference type="SMART" id="SM00409">
    <property type="entry name" value="IG"/>
    <property type="match status" value="1"/>
</dbReference>
<dbReference type="InterPro" id="IPR013783">
    <property type="entry name" value="Ig-like_fold"/>
</dbReference>
<dbReference type="PROSITE" id="PS50835">
    <property type="entry name" value="IG_LIKE"/>
    <property type="match status" value="2"/>
</dbReference>
<accession>A0A8D0HUN3</accession>
<evidence type="ECO:0000259" key="5">
    <source>
        <dbReference type="PROSITE" id="PS50835"/>
    </source>
</evidence>
<keyword evidence="1" id="KW-1015">Disulfide bond</keyword>
<evidence type="ECO:0000313" key="6">
    <source>
        <dbReference type="Ensembl" id="ENSSPUP00000025100.1"/>
    </source>
</evidence>
<keyword evidence="4" id="KW-0732">Signal</keyword>
<dbReference type="Gene3D" id="2.60.40.10">
    <property type="entry name" value="Immunoglobulins"/>
    <property type="match status" value="2"/>
</dbReference>
<dbReference type="InterPro" id="IPR003597">
    <property type="entry name" value="Ig_C1-set"/>
</dbReference>
<feature type="domain" description="Ig-like" evidence="5">
    <location>
        <begin position="37"/>
        <end position="137"/>
    </location>
</feature>
<organism evidence="6 7">
    <name type="scientific">Sphenodon punctatus</name>
    <name type="common">Tuatara</name>
    <name type="synonym">Hatteria punctata</name>
    <dbReference type="NCBI Taxonomy" id="8508"/>
    <lineage>
        <taxon>Eukaryota</taxon>
        <taxon>Metazoa</taxon>
        <taxon>Chordata</taxon>
        <taxon>Craniata</taxon>
        <taxon>Vertebrata</taxon>
        <taxon>Euteleostomi</taxon>
        <taxon>Lepidosauria</taxon>
        <taxon>Sphenodontia</taxon>
        <taxon>Sphenodontidae</taxon>
        <taxon>Sphenodon</taxon>
    </lineage>
</organism>
<evidence type="ECO:0000256" key="3">
    <source>
        <dbReference type="SAM" id="Phobius"/>
    </source>
</evidence>
<feature type="transmembrane region" description="Helical" evidence="3">
    <location>
        <begin position="259"/>
        <end position="281"/>
    </location>
</feature>
<sequence length="328" mass="36326">MMLSMGLSRRENKSSASLMSVILLLWSSGMMSNSGSPVLSTKTVSALQGEKVNMECVQGNKTEGTTVNLRNSSSDQLCYMRLGNFTNLWANSCIHRMNLDYDKQTQVFYIVIEHVSLRDSDTYSCTLERTIPPPTVTTGQGQVTLTVLASPVVHLSLATPSSTENEMMLVCSAWDFYPEDIQLFWNKDGIKITGKTSNDSLRHNQNGSYSILSSMVVPHYEWNESTQFSCQVNHSTLKMPIVLNLDKLQFGSKDTSTLLLTWILITVLVGILAVLATFILVKLRFGSISQSSAATVKPETAVTHPPQQIQTDHPSTIYLLLDHYSVSA</sequence>
<dbReference type="PANTHER" id="PTHR19971">
    <property type="entry name" value="SIGNAL-REGULATORY PROTEIN BETA"/>
    <property type="match status" value="1"/>
</dbReference>
<reference evidence="6" key="1">
    <citation type="submission" date="2025-08" db="UniProtKB">
        <authorList>
            <consortium name="Ensembl"/>
        </authorList>
    </citation>
    <scope>IDENTIFICATION</scope>
</reference>
<evidence type="ECO:0000313" key="7">
    <source>
        <dbReference type="Proteomes" id="UP000694392"/>
    </source>
</evidence>
<dbReference type="InterPro" id="IPR036179">
    <property type="entry name" value="Ig-like_dom_sf"/>
</dbReference>
<feature type="signal peptide" evidence="4">
    <location>
        <begin position="1"/>
        <end position="31"/>
    </location>
</feature>
<evidence type="ECO:0000256" key="4">
    <source>
        <dbReference type="SAM" id="SignalP"/>
    </source>
</evidence>
<keyword evidence="3" id="KW-0472">Membrane</keyword>
<keyword evidence="3" id="KW-1133">Transmembrane helix</keyword>
<dbReference type="InterPro" id="IPR051755">
    <property type="entry name" value="Ig-like_CS_Receptor"/>
</dbReference>
<reference evidence="6" key="2">
    <citation type="submission" date="2025-09" db="UniProtKB">
        <authorList>
            <consortium name="Ensembl"/>
        </authorList>
    </citation>
    <scope>IDENTIFICATION</scope>
</reference>
<dbReference type="InterPro" id="IPR003599">
    <property type="entry name" value="Ig_sub"/>
</dbReference>
<keyword evidence="7" id="KW-1185">Reference proteome</keyword>
<dbReference type="Pfam" id="PF07654">
    <property type="entry name" value="C1-set"/>
    <property type="match status" value="1"/>
</dbReference>
<proteinExistence type="predicted"/>
<dbReference type="AlphaFoldDB" id="A0A8D0HUN3"/>
<feature type="chain" id="PRO_5034162045" description="Ig-like domain-containing protein" evidence="4">
    <location>
        <begin position="32"/>
        <end position="328"/>
    </location>
</feature>
<dbReference type="OMA" id="TFVQVIA"/>
<protein>
    <recommendedName>
        <fullName evidence="5">Ig-like domain-containing protein</fullName>
    </recommendedName>
</protein>
<dbReference type="SUPFAM" id="SSF48726">
    <property type="entry name" value="Immunoglobulin"/>
    <property type="match status" value="2"/>
</dbReference>